<protein>
    <submittedName>
        <fullName evidence="10">ABC transporter ATP-binding protein</fullName>
    </submittedName>
</protein>
<comment type="subcellular location">
    <subcellularLocation>
        <location evidence="1">Cell membrane</location>
        <topology evidence="1">Multi-pass membrane protein</topology>
    </subcellularLocation>
</comment>
<dbReference type="GO" id="GO:0005524">
    <property type="term" value="F:ATP binding"/>
    <property type="evidence" value="ECO:0007669"/>
    <property type="project" value="UniProtKB-KW"/>
</dbReference>
<keyword evidence="6 7" id="KW-0472">Membrane</keyword>
<dbReference type="CDD" id="cd03228">
    <property type="entry name" value="ABCC_MRP_Like"/>
    <property type="match status" value="1"/>
</dbReference>
<dbReference type="Proteomes" id="UP000261166">
    <property type="component" value="Unassembled WGS sequence"/>
</dbReference>
<feature type="transmembrane region" description="Helical" evidence="7">
    <location>
        <begin position="81"/>
        <end position="103"/>
    </location>
</feature>
<reference evidence="10 11" key="1">
    <citation type="submission" date="2018-08" db="EMBL/GenBank/DDBJ databases">
        <title>A genome reference for cultivated species of the human gut microbiota.</title>
        <authorList>
            <person name="Zou Y."/>
            <person name="Xue W."/>
            <person name="Luo G."/>
        </authorList>
    </citation>
    <scope>NUCLEOTIDE SEQUENCE [LARGE SCALE GENOMIC DNA]</scope>
    <source>
        <strain evidence="10 11">AF26-4BH</strain>
    </source>
</reference>
<dbReference type="InterPro" id="IPR003593">
    <property type="entry name" value="AAA+_ATPase"/>
</dbReference>
<keyword evidence="2 7" id="KW-0812">Transmembrane</keyword>
<dbReference type="GO" id="GO:0140359">
    <property type="term" value="F:ABC-type transporter activity"/>
    <property type="evidence" value="ECO:0007669"/>
    <property type="project" value="InterPro"/>
</dbReference>
<proteinExistence type="predicted"/>
<dbReference type="GO" id="GO:0005886">
    <property type="term" value="C:plasma membrane"/>
    <property type="evidence" value="ECO:0007669"/>
    <property type="project" value="UniProtKB-SubCell"/>
</dbReference>
<name>A0A3E3J510_9FIRM</name>
<feature type="transmembrane region" description="Helical" evidence="7">
    <location>
        <begin position="48"/>
        <end position="69"/>
    </location>
</feature>
<dbReference type="PROSITE" id="PS50893">
    <property type="entry name" value="ABC_TRANSPORTER_2"/>
    <property type="match status" value="1"/>
</dbReference>
<keyword evidence="3" id="KW-0547">Nucleotide-binding</keyword>
<evidence type="ECO:0000256" key="2">
    <source>
        <dbReference type="ARBA" id="ARBA00022692"/>
    </source>
</evidence>
<feature type="transmembrane region" description="Helical" evidence="7">
    <location>
        <begin position="195"/>
        <end position="214"/>
    </location>
</feature>
<dbReference type="AlphaFoldDB" id="A0A3E3J510"/>
<evidence type="ECO:0000256" key="6">
    <source>
        <dbReference type="ARBA" id="ARBA00023136"/>
    </source>
</evidence>
<evidence type="ECO:0000256" key="4">
    <source>
        <dbReference type="ARBA" id="ARBA00022840"/>
    </source>
</evidence>
<dbReference type="PANTHER" id="PTHR24221">
    <property type="entry name" value="ATP-BINDING CASSETTE SUB-FAMILY B"/>
    <property type="match status" value="1"/>
</dbReference>
<evidence type="ECO:0000256" key="5">
    <source>
        <dbReference type="ARBA" id="ARBA00022989"/>
    </source>
</evidence>
<dbReference type="SMART" id="SM00382">
    <property type="entry name" value="AAA"/>
    <property type="match status" value="1"/>
</dbReference>
<comment type="caution">
    <text evidence="10">The sequence shown here is derived from an EMBL/GenBank/DDBJ whole genome shotgun (WGS) entry which is preliminary data.</text>
</comment>
<dbReference type="GO" id="GO:0034040">
    <property type="term" value="F:ATPase-coupled lipid transmembrane transporter activity"/>
    <property type="evidence" value="ECO:0007669"/>
    <property type="project" value="TreeGrafter"/>
</dbReference>
<evidence type="ECO:0000313" key="11">
    <source>
        <dbReference type="Proteomes" id="UP000261166"/>
    </source>
</evidence>
<dbReference type="InterPro" id="IPR027417">
    <property type="entry name" value="P-loop_NTPase"/>
</dbReference>
<evidence type="ECO:0000256" key="3">
    <source>
        <dbReference type="ARBA" id="ARBA00022741"/>
    </source>
</evidence>
<dbReference type="EMBL" id="QVLU01000001">
    <property type="protein sequence ID" value="RGE74440.1"/>
    <property type="molecule type" value="Genomic_DNA"/>
</dbReference>
<evidence type="ECO:0000256" key="1">
    <source>
        <dbReference type="ARBA" id="ARBA00004651"/>
    </source>
</evidence>
<dbReference type="Pfam" id="PF00005">
    <property type="entry name" value="ABC_tran"/>
    <property type="match status" value="1"/>
</dbReference>
<gene>
    <name evidence="10" type="ORF">DWY69_00245</name>
</gene>
<dbReference type="InterPro" id="IPR039421">
    <property type="entry name" value="Type_1_exporter"/>
</dbReference>
<dbReference type="OrthoDB" id="1699242at2"/>
<dbReference type="PROSITE" id="PS50929">
    <property type="entry name" value="ABC_TM1F"/>
    <property type="match status" value="1"/>
</dbReference>
<feature type="domain" description="ABC transporter" evidence="8">
    <location>
        <begin position="379"/>
        <end position="617"/>
    </location>
</feature>
<dbReference type="InterPro" id="IPR011527">
    <property type="entry name" value="ABC1_TM_dom"/>
</dbReference>
<sequence>MLRGVCENVPGAEPLLQKGCKGDSMKRKSEMIQLGRCLREIRKCEPKALLMAFVLALMEALIPLGAPLLSALFVDGLERGASFQSLVLTAVIGVVTLFIMNAVRGKMYRCGLPHSEYCNDLVEWEFNDKSMDMDYAQLDSAETAELRARIQNDYDWGCGAYYMIPQFQRCCAGIIGIAAAAVLLIPVLLQGGFWRHWSTLAFFIYVLAVTFFSASVEKRTFREEEELKRRFDKKSSRANFLMRGGITYREGKDIRIYNAQPLIKSALREEERDRMVEGESRLEQRAGALDGAVSGILMGGAYLFVVLRALQGSLSAGAVVLFASSIYRFSESLKTLSKSRSEILMNARRMESTFDYLELPRLMESGDCPAGTEAGTGTIEFRDVSFIYPGVGKPALSHVSFRLRSGEKTAVVGMNGSGKTTLVKLLCRLYDPSEGTILLNGTDIREYNYEEYMRQFSVVFQDFKLLALPLGENVAASREYQEKRVWECLEKAGFASRLERMKKGLGTSLYRDLDEDGVEVSGGEAQKIALARALYKDAPIVILDEPTAALDPISEHEIYSGFRRLIGEKTAVFISHRLSSCRFCDDILVFHEGTLVQRGTHEELVNVKNGKYAELWQAQARYYEDGAMAGEAG</sequence>
<organism evidence="10 11">
    <name type="scientific">Eisenbergiella massiliensis</name>
    <dbReference type="NCBI Taxonomy" id="1720294"/>
    <lineage>
        <taxon>Bacteria</taxon>
        <taxon>Bacillati</taxon>
        <taxon>Bacillota</taxon>
        <taxon>Clostridia</taxon>
        <taxon>Lachnospirales</taxon>
        <taxon>Lachnospiraceae</taxon>
        <taxon>Eisenbergiella</taxon>
    </lineage>
</organism>
<evidence type="ECO:0000256" key="7">
    <source>
        <dbReference type="SAM" id="Phobius"/>
    </source>
</evidence>
<keyword evidence="4 10" id="KW-0067">ATP-binding</keyword>
<evidence type="ECO:0000259" key="9">
    <source>
        <dbReference type="PROSITE" id="PS50929"/>
    </source>
</evidence>
<dbReference type="PROSITE" id="PS00211">
    <property type="entry name" value="ABC_TRANSPORTER_1"/>
    <property type="match status" value="1"/>
</dbReference>
<dbReference type="Gene3D" id="1.20.1560.10">
    <property type="entry name" value="ABC transporter type 1, transmembrane domain"/>
    <property type="match status" value="1"/>
</dbReference>
<evidence type="ECO:0000259" key="8">
    <source>
        <dbReference type="PROSITE" id="PS50893"/>
    </source>
</evidence>
<keyword evidence="5 7" id="KW-1133">Transmembrane helix</keyword>
<feature type="domain" description="ABC transmembrane type-1" evidence="9">
    <location>
        <begin position="50"/>
        <end position="345"/>
    </location>
</feature>
<dbReference type="InterPro" id="IPR017871">
    <property type="entry name" value="ABC_transporter-like_CS"/>
</dbReference>
<accession>A0A3E3J510</accession>
<evidence type="ECO:0000313" key="10">
    <source>
        <dbReference type="EMBL" id="RGE74440.1"/>
    </source>
</evidence>
<dbReference type="SUPFAM" id="SSF90123">
    <property type="entry name" value="ABC transporter transmembrane region"/>
    <property type="match status" value="1"/>
</dbReference>
<dbReference type="Gene3D" id="3.40.50.300">
    <property type="entry name" value="P-loop containing nucleotide triphosphate hydrolases"/>
    <property type="match status" value="1"/>
</dbReference>
<feature type="transmembrane region" description="Helical" evidence="7">
    <location>
        <begin position="313"/>
        <end position="330"/>
    </location>
</feature>
<dbReference type="GO" id="GO:0016887">
    <property type="term" value="F:ATP hydrolysis activity"/>
    <property type="evidence" value="ECO:0007669"/>
    <property type="project" value="InterPro"/>
</dbReference>
<dbReference type="SUPFAM" id="SSF52540">
    <property type="entry name" value="P-loop containing nucleoside triphosphate hydrolases"/>
    <property type="match status" value="1"/>
</dbReference>
<dbReference type="InterPro" id="IPR036640">
    <property type="entry name" value="ABC1_TM_sf"/>
</dbReference>
<dbReference type="InterPro" id="IPR003439">
    <property type="entry name" value="ABC_transporter-like_ATP-bd"/>
</dbReference>
<feature type="transmembrane region" description="Helical" evidence="7">
    <location>
        <begin position="170"/>
        <end position="189"/>
    </location>
</feature>
<dbReference type="PANTHER" id="PTHR24221:SF646">
    <property type="entry name" value="HAEMOLYSIN SECRETION ATP-BINDING PROTEIN"/>
    <property type="match status" value="1"/>
</dbReference>